<dbReference type="Pfam" id="PF23559">
    <property type="entry name" value="WHD_DRP"/>
    <property type="match status" value="1"/>
</dbReference>
<accession>A0A9R1RGD5</accession>
<dbReference type="SUPFAM" id="SSF52540">
    <property type="entry name" value="P-loop containing nucleoside triphosphate hydrolases"/>
    <property type="match status" value="1"/>
</dbReference>
<dbReference type="InterPro" id="IPR042197">
    <property type="entry name" value="Apaf_helical"/>
</dbReference>
<dbReference type="GO" id="GO:0002758">
    <property type="term" value="P:innate immune response-activating signaling pathway"/>
    <property type="evidence" value="ECO:0007669"/>
    <property type="project" value="UniProtKB-ARBA"/>
</dbReference>
<dbReference type="InterPro" id="IPR032675">
    <property type="entry name" value="LRR_dom_sf"/>
</dbReference>
<dbReference type="InterPro" id="IPR044974">
    <property type="entry name" value="Disease_R_plants"/>
</dbReference>
<dbReference type="GO" id="GO:0009626">
    <property type="term" value="P:plant-type hypersensitive response"/>
    <property type="evidence" value="ECO:0007669"/>
    <property type="project" value="UniProtKB-ARBA"/>
</dbReference>
<keyword evidence="2" id="KW-0611">Plant defense</keyword>
<dbReference type="Pfam" id="PF23598">
    <property type="entry name" value="LRR_14"/>
    <property type="match status" value="1"/>
</dbReference>
<dbReference type="Gramene" id="TRITD2Bv1G008260.46">
    <property type="protein sequence ID" value="TRITD2Bv1G008260.46"/>
    <property type="gene ID" value="TRITD2Bv1G008260"/>
</dbReference>
<evidence type="ECO:0000259" key="3">
    <source>
        <dbReference type="Pfam" id="PF23559"/>
    </source>
</evidence>
<evidence type="ECO:0000256" key="2">
    <source>
        <dbReference type="ARBA" id="ARBA00022821"/>
    </source>
</evidence>
<dbReference type="InterPro" id="IPR058922">
    <property type="entry name" value="WHD_DRP"/>
</dbReference>
<evidence type="ECO:0000259" key="4">
    <source>
        <dbReference type="Pfam" id="PF23598"/>
    </source>
</evidence>
<name>A0A9R1RGD5_TRITD</name>
<dbReference type="Gene3D" id="1.10.10.10">
    <property type="entry name" value="Winged helix-like DNA-binding domain superfamily/Winged helix DNA-binding domain"/>
    <property type="match status" value="1"/>
</dbReference>
<dbReference type="Gene3D" id="1.10.8.430">
    <property type="entry name" value="Helical domain of apoptotic protease-activating factors"/>
    <property type="match status" value="1"/>
</dbReference>
<evidence type="ECO:0000256" key="1">
    <source>
        <dbReference type="ARBA" id="ARBA00022737"/>
    </source>
</evidence>
<dbReference type="InterPro" id="IPR055414">
    <property type="entry name" value="LRR_R13L4/SHOC2-like"/>
</dbReference>
<feature type="domain" description="Disease resistance R13L4/SHOC-2-like LRR" evidence="4">
    <location>
        <begin position="250"/>
        <end position="441"/>
    </location>
</feature>
<dbReference type="GO" id="GO:0043531">
    <property type="term" value="F:ADP binding"/>
    <property type="evidence" value="ECO:0007669"/>
    <property type="project" value="InterPro"/>
</dbReference>
<reference evidence="5 6" key="1">
    <citation type="submission" date="2017-09" db="EMBL/GenBank/DDBJ databases">
        <authorList>
            <consortium name="International Durum Wheat Genome Sequencing Consortium (IDWGSC)"/>
            <person name="Milanesi L."/>
        </authorList>
    </citation>
    <scope>NUCLEOTIDE SEQUENCE [LARGE SCALE GENOMIC DNA]</scope>
    <source>
        <strain evidence="6">cv. Svevo</strain>
    </source>
</reference>
<proteinExistence type="predicted"/>
<dbReference type="PANTHER" id="PTHR23155:SF1116">
    <property type="entry name" value="OS12G0273300 PROTEIN"/>
    <property type="match status" value="1"/>
</dbReference>
<gene>
    <name evidence="5" type="ORF">TRITD_2Bv1G008260</name>
</gene>
<dbReference type="FunFam" id="1.10.10.10:FF:000322">
    <property type="entry name" value="Probable disease resistance protein At1g63360"/>
    <property type="match status" value="1"/>
</dbReference>
<dbReference type="SUPFAM" id="SSF52058">
    <property type="entry name" value="L domain-like"/>
    <property type="match status" value="1"/>
</dbReference>
<dbReference type="GO" id="GO:0042742">
    <property type="term" value="P:defense response to bacterium"/>
    <property type="evidence" value="ECO:0007669"/>
    <property type="project" value="UniProtKB-ARBA"/>
</dbReference>
<keyword evidence="1" id="KW-0677">Repeat</keyword>
<dbReference type="PANTHER" id="PTHR23155">
    <property type="entry name" value="DISEASE RESISTANCE PROTEIN RP"/>
    <property type="match status" value="1"/>
</dbReference>
<dbReference type="AlphaFoldDB" id="A0A9R1RGD5"/>
<dbReference type="InterPro" id="IPR027417">
    <property type="entry name" value="P-loop_NTPase"/>
</dbReference>
<dbReference type="Gene3D" id="3.80.10.10">
    <property type="entry name" value="Ribonuclease Inhibitor"/>
    <property type="match status" value="1"/>
</dbReference>
<evidence type="ECO:0000313" key="6">
    <source>
        <dbReference type="Proteomes" id="UP000324705"/>
    </source>
</evidence>
<evidence type="ECO:0000313" key="5">
    <source>
        <dbReference type="EMBL" id="VAH40364.1"/>
    </source>
</evidence>
<dbReference type="EMBL" id="LT934114">
    <property type="protein sequence ID" value="VAH40364.1"/>
    <property type="molecule type" value="Genomic_DNA"/>
</dbReference>
<keyword evidence="6" id="KW-1185">Reference proteome</keyword>
<evidence type="ECO:0008006" key="7">
    <source>
        <dbReference type="Google" id="ProtNLM"/>
    </source>
</evidence>
<dbReference type="InterPro" id="IPR036388">
    <property type="entry name" value="WH-like_DNA-bd_sf"/>
</dbReference>
<organism evidence="5 6">
    <name type="scientific">Triticum turgidum subsp. durum</name>
    <name type="common">Durum wheat</name>
    <name type="synonym">Triticum durum</name>
    <dbReference type="NCBI Taxonomy" id="4567"/>
    <lineage>
        <taxon>Eukaryota</taxon>
        <taxon>Viridiplantae</taxon>
        <taxon>Streptophyta</taxon>
        <taxon>Embryophyta</taxon>
        <taxon>Tracheophyta</taxon>
        <taxon>Spermatophyta</taxon>
        <taxon>Magnoliopsida</taxon>
        <taxon>Liliopsida</taxon>
        <taxon>Poales</taxon>
        <taxon>Poaceae</taxon>
        <taxon>BOP clade</taxon>
        <taxon>Pooideae</taxon>
        <taxon>Triticodae</taxon>
        <taxon>Triticeae</taxon>
        <taxon>Triticinae</taxon>
        <taxon>Triticum</taxon>
    </lineage>
</organism>
<dbReference type="Proteomes" id="UP000324705">
    <property type="component" value="Chromosome 2B"/>
</dbReference>
<protein>
    <recommendedName>
        <fullName evidence="7">NB-ARC domain-containing protein</fullName>
    </recommendedName>
</protein>
<feature type="domain" description="Disease resistance protein winged helix" evidence="3">
    <location>
        <begin position="131"/>
        <end position="202"/>
    </location>
</feature>
<sequence>MTTRIVSVAKLCCSCADDSIYQMEPLSDDDSKRLFYKRIFSHESGCPLEFEEVSIDILKKCGGVPLVIITIAGILVINHHAKPKDEWHVLLDSIGHGLTKDPSVEEMLRILTLSYYNLPSHLKTCLLYLSMFREDSEIMKHQLIWMWIAESFIQCKTEKSGLFQIGETYFNELVNRSLLQPVYDHCGIVHACRVHDSVLDLICLLSREENFVSVFNGSMPSRENVRRLSLQKFIKEEYPTTPLESVSMQQVRSIVTFEPAIDMMPRFSSFVVLRVLNLSRCWFDKDNLGELWSLVHLRYLNLSHTGLDELPEEVGKLQFLQVLDVSGNPDIEELPLSVTKLRRLMCLLYDERCNRLPDGIGNLTAMEELSYIHADSLSIVKEMGNMKRMRKFKIKFEHLSLELEEAFVKSLGEMYNLQSVTLRMYGGRYKMMDLLGEKWAPLKVFGN</sequence>